<accession>A0A174F4A5</accession>
<feature type="transmembrane region" description="Helical" evidence="1">
    <location>
        <begin position="12"/>
        <end position="35"/>
    </location>
</feature>
<dbReference type="EMBL" id="CYZE01000006">
    <property type="protein sequence ID" value="CUO43636.1"/>
    <property type="molecule type" value="Genomic_DNA"/>
</dbReference>
<sequence>MNENWKRSNKKMIMLIILTLTIGAALFIVFCFDLFDFAQLLTKGSSITSEGMKLYGEIFSISILVLSFAALYRKIKEDPEKIFVKSLRRYANTTQNPDAAVERLKKTWESGEQLRDWCRMDEKYIIECINGPCYANVIPIQEVVWVHKTVTRLNAVIKTNTSLIVHYANHKGGSISINETTVDYILQQFMEKHREIVVGYNREVEKRYLKGDMAGLKEYARQQRMDTR</sequence>
<name>A0A174F4A5_9FIRM</name>
<dbReference type="AlphaFoldDB" id="A0A174F4A5"/>
<organism evidence="2 3">
    <name type="scientific">Hungatella hathewayi</name>
    <dbReference type="NCBI Taxonomy" id="154046"/>
    <lineage>
        <taxon>Bacteria</taxon>
        <taxon>Bacillati</taxon>
        <taxon>Bacillota</taxon>
        <taxon>Clostridia</taxon>
        <taxon>Lachnospirales</taxon>
        <taxon>Lachnospiraceae</taxon>
        <taxon>Hungatella</taxon>
    </lineage>
</organism>
<dbReference type="RefSeq" id="WP_242867917.1">
    <property type="nucleotide sequence ID" value="NZ_CABIXC010000006.1"/>
</dbReference>
<keyword evidence="1" id="KW-0472">Membrane</keyword>
<evidence type="ECO:0000313" key="3">
    <source>
        <dbReference type="Proteomes" id="UP000095651"/>
    </source>
</evidence>
<protein>
    <submittedName>
        <fullName evidence="2">Uncharacterized protein</fullName>
    </submittedName>
</protein>
<dbReference type="InterPro" id="IPR046555">
    <property type="entry name" value="DUF6709"/>
</dbReference>
<dbReference type="Proteomes" id="UP000095651">
    <property type="component" value="Unassembled WGS sequence"/>
</dbReference>
<reference evidence="2 3" key="1">
    <citation type="submission" date="2015-09" db="EMBL/GenBank/DDBJ databases">
        <authorList>
            <consortium name="Pathogen Informatics"/>
        </authorList>
    </citation>
    <scope>NUCLEOTIDE SEQUENCE [LARGE SCALE GENOMIC DNA]</scope>
    <source>
        <strain evidence="2 3">2789STDY5608850</strain>
    </source>
</reference>
<feature type="transmembrane region" description="Helical" evidence="1">
    <location>
        <begin position="55"/>
        <end position="72"/>
    </location>
</feature>
<proteinExistence type="predicted"/>
<keyword evidence="1" id="KW-0812">Transmembrane</keyword>
<dbReference type="Pfam" id="PF20456">
    <property type="entry name" value="DUF6709"/>
    <property type="match status" value="1"/>
</dbReference>
<evidence type="ECO:0000313" key="2">
    <source>
        <dbReference type="EMBL" id="CUO43636.1"/>
    </source>
</evidence>
<keyword evidence="1" id="KW-1133">Transmembrane helix</keyword>
<gene>
    <name evidence="2" type="ORF">ERS852407_02816</name>
</gene>
<evidence type="ECO:0000256" key="1">
    <source>
        <dbReference type="SAM" id="Phobius"/>
    </source>
</evidence>